<evidence type="ECO:0000313" key="3">
    <source>
        <dbReference type="Proteomes" id="UP001204772"/>
    </source>
</evidence>
<gene>
    <name evidence="2" type="ORF">NCI00_06440</name>
</gene>
<evidence type="ECO:0000256" key="1">
    <source>
        <dbReference type="SAM" id="Phobius"/>
    </source>
</evidence>
<protein>
    <submittedName>
        <fullName evidence="2">PepSY domain-containing protein</fullName>
    </submittedName>
</protein>
<keyword evidence="1" id="KW-0812">Transmembrane</keyword>
<organism evidence="2 3">
    <name type="scientific">Runella salmonicolor</name>
    <dbReference type="NCBI Taxonomy" id="2950278"/>
    <lineage>
        <taxon>Bacteria</taxon>
        <taxon>Pseudomonadati</taxon>
        <taxon>Bacteroidota</taxon>
        <taxon>Cytophagia</taxon>
        <taxon>Cytophagales</taxon>
        <taxon>Spirosomataceae</taxon>
        <taxon>Runella</taxon>
    </lineage>
</organism>
<sequence>MKFKKIIGLLHLWLGLASGIVVFIISFTGCLYAFQEEILNATESFRYVEPRASVQLSPSVLKEIATRQLPHKHLHAIMYSGNAKAAQAIFFHFDPSYYYIVYLDPYTGKVLKVKDMDADFFRIVLQGHFYLWLPPNIGQPVVAYFTLAFVVMLISGIMLWWPKNRAAAKQRVWFRWREGMQWKRKNYDLHNILGFYGAFFILILAATGLVWGFQWFASSVYTRLGGDKSLLFEEPISAITQPILPSSPAPAIDRIWHQMQQEHPNAKTLEVHIPETDSSSIAVNINEEEGTFWKTDYRYFDQYSLQELPVNHIYGRFKDATLADKTFRMNYDIHVGAIGGLAGKVLAFFVSLIAASLPITGFYIWWGRRGNGRSGNGRRIQSDSNKVLNTTDRTATKPVLTK</sequence>
<dbReference type="PANTHER" id="PTHR34219:SF3">
    <property type="entry name" value="BLL7967 PROTEIN"/>
    <property type="match status" value="1"/>
</dbReference>
<feature type="transmembrane region" description="Helical" evidence="1">
    <location>
        <begin position="141"/>
        <end position="161"/>
    </location>
</feature>
<accession>A0ABT1FKK7</accession>
<dbReference type="Proteomes" id="UP001204772">
    <property type="component" value="Unassembled WGS sequence"/>
</dbReference>
<dbReference type="PANTHER" id="PTHR34219">
    <property type="entry name" value="IRON-REGULATED INNER MEMBRANE PROTEIN-RELATED"/>
    <property type="match status" value="1"/>
</dbReference>
<keyword evidence="1" id="KW-0472">Membrane</keyword>
<dbReference type="Pfam" id="PF03929">
    <property type="entry name" value="PepSY_TM"/>
    <property type="match status" value="1"/>
</dbReference>
<feature type="transmembrane region" description="Helical" evidence="1">
    <location>
        <begin position="12"/>
        <end position="34"/>
    </location>
</feature>
<dbReference type="RefSeq" id="WP_253526155.1">
    <property type="nucleotide sequence ID" value="NZ_JAMZEL010000002.1"/>
</dbReference>
<keyword evidence="1" id="KW-1133">Transmembrane helix</keyword>
<dbReference type="EMBL" id="JAMZEL010000002">
    <property type="protein sequence ID" value="MCP1382055.1"/>
    <property type="molecule type" value="Genomic_DNA"/>
</dbReference>
<feature type="transmembrane region" description="Helical" evidence="1">
    <location>
        <begin position="193"/>
        <end position="217"/>
    </location>
</feature>
<name>A0ABT1FKK7_9BACT</name>
<feature type="transmembrane region" description="Helical" evidence="1">
    <location>
        <begin position="345"/>
        <end position="366"/>
    </location>
</feature>
<dbReference type="PROSITE" id="PS51257">
    <property type="entry name" value="PROKAR_LIPOPROTEIN"/>
    <property type="match status" value="1"/>
</dbReference>
<keyword evidence="3" id="KW-1185">Reference proteome</keyword>
<evidence type="ECO:0000313" key="2">
    <source>
        <dbReference type="EMBL" id="MCP1382055.1"/>
    </source>
</evidence>
<dbReference type="InterPro" id="IPR005625">
    <property type="entry name" value="PepSY-ass_TM"/>
</dbReference>
<comment type="caution">
    <text evidence="2">The sequence shown here is derived from an EMBL/GenBank/DDBJ whole genome shotgun (WGS) entry which is preliminary data.</text>
</comment>
<proteinExistence type="predicted"/>
<reference evidence="2 3" key="1">
    <citation type="submission" date="2022-06" db="EMBL/GenBank/DDBJ databases">
        <title>Runella sp. S5 genome sequencing.</title>
        <authorList>
            <person name="Park S."/>
        </authorList>
    </citation>
    <scope>NUCLEOTIDE SEQUENCE [LARGE SCALE GENOMIC DNA]</scope>
    <source>
        <strain evidence="2 3">S5</strain>
    </source>
</reference>